<keyword evidence="2" id="KW-1185">Reference proteome</keyword>
<evidence type="ECO:0000313" key="1">
    <source>
        <dbReference type="EMBL" id="GCE08995.1"/>
    </source>
</evidence>
<accession>A0A401ZQ48</accession>
<name>A0A401ZQ48_9CHLR</name>
<proteinExistence type="predicted"/>
<organism evidence="1 2">
    <name type="scientific">Dictyobacter aurantiacus</name>
    <dbReference type="NCBI Taxonomy" id="1936993"/>
    <lineage>
        <taxon>Bacteria</taxon>
        <taxon>Bacillati</taxon>
        <taxon>Chloroflexota</taxon>
        <taxon>Ktedonobacteria</taxon>
        <taxon>Ktedonobacterales</taxon>
        <taxon>Dictyobacteraceae</taxon>
        <taxon>Dictyobacter</taxon>
    </lineage>
</organism>
<protein>
    <submittedName>
        <fullName evidence="1">Uncharacterized protein</fullName>
    </submittedName>
</protein>
<dbReference type="Proteomes" id="UP000287224">
    <property type="component" value="Unassembled WGS sequence"/>
</dbReference>
<evidence type="ECO:0000313" key="2">
    <source>
        <dbReference type="Proteomes" id="UP000287224"/>
    </source>
</evidence>
<dbReference type="AlphaFoldDB" id="A0A401ZQ48"/>
<comment type="caution">
    <text evidence="1">The sequence shown here is derived from an EMBL/GenBank/DDBJ whole genome shotgun (WGS) entry which is preliminary data.</text>
</comment>
<reference evidence="2" key="1">
    <citation type="submission" date="2018-12" db="EMBL/GenBank/DDBJ databases">
        <title>Tengunoibacter tsumagoiensis gen. nov., sp. nov., Dictyobacter kobayashii sp. nov., D. alpinus sp. nov., and D. joshuensis sp. nov. and description of Dictyobacteraceae fam. nov. within the order Ktedonobacterales isolated from Tengu-no-mugimeshi.</title>
        <authorList>
            <person name="Wang C.M."/>
            <person name="Zheng Y."/>
            <person name="Sakai Y."/>
            <person name="Toyoda A."/>
            <person name="Minakuchi Y."/>
            <person name="Abe K."/>
            <person name="Yokota A."/>
            <person name="Yabe S."/>
        </authorList>
    </citation>
    <scope>NUCLEOTIDE SEQUENCE [LARGE SCALE GENOMIC DNA]</scope>
    <source>
        <strain evidence="2">S-27</strain>
    </source>
</reference>
<dbReference type="EMBL" id="BIFQ01000002">
    <property type="protein sequence ID" value="GCE08995.1"/>
    <property type="molecule type" value="Genomic_DNA"/>
</dbReference>
<sequence length="75" mass="8059">MHLAGVGSNIHSGSLPNFLSAILFIRCYAGCVRFLPYTVAIGVLARQADSTLMGFAHALFYSVKLIDIHLDGGLH</sequence>
<gene>
    <name evidence="1" type="ORF">KDAU_63240</name>
</gene>